<sequence>MVAVLLTIPFTSLTACNTVDKERHGIHRPTPNFQSRPQLRSSSTSLTWNPSDSHTNVQIPGKRYEFRCLRWPTVTVLFMASPPPLCRRSYYNTEPAVRLGPTAEGISQVRGAYFLWFCMLLLSAIDKDSAVKG</sequence>
<feature type="region of interest" description="Disordered" evidence="1">
    <location>
        <begin position="23"/>
        <end position="52"/>
    </location>
</feature>
<organism evidence="3 4">
    <name type="scientific">Leucocoprinus leucothites</name>
    <dbReference type="NCBI Taxonomy" id="201217"/>
    <lineage>
        <taxon>Eukaryota</taxon>
        <taxon>Fungi</taxon>
        <taxon>Dikarya</taxon>
        <taxon>Basidiomycota</taxon>
        <taxon>Agaricomycotina</taxon>
        <taxon>Agaricomycetes</taxon>
        <taxon>Agaricomycetidae</taxon>
        <taxon>Agaricales</taxon>
        <taxon>Agaricineae</taxon>
        <taxon>Agaricaceae</taxon>
        <taxon>Leucocoprinus</taxon>
    </lineage>
</organism>
<dbReference type="AlphaFoldDB" id="A0A8H5GC10"/>
<comment type="caution">
    <text evidence="3">The sequence shown here is derived from an EMBL/GenBank/DDBJ whole genome shotgun (WGS) entry which is preliminary data.</text>
</comment>
<dbReference type="EMBL" id="JAACJO010000002">
    <property type="protein sequence ID" value="KAF5361960.1"/>
    <property type="molecule type" value="Genomic_DNA"/>
</dbReference>
<protein>
    <submittedName>
        <fullName evidence="3">Uncharacterized protein</fullName>
    </submittedName>
</protein>
<evidence type="ECO:0000313" key="3">
    <source>
        <dbReference type="EMBL" id="KAF5361960.1"/>
    </source>
</evidence>
<evidence type="ECO:0000256" key="1">
    <source>
        <dbReference type="SAM" id="MobiDB-lite"/>
    </source>
</evidence>
<dbReference type="Proteomes" id="UP000559027">
    <property type="component" value="Unassembled WGS sequence"/>
</dbReference>
<accession>A0A8H5GC10</accession>
<evidence type="ECO:0000256" key="2">
    <source>
        <dbReference type="SAM" id="SignalP"/>
    </source>
</evidence>
<feature type="compositionally biased region" description="Polar residues" evidence="1">
    <location>
        <begin position="31"/>
        <end position="52"/>
    </location>
</feature>
<name>A0A8H5GC10_9AGAR</name>
<feature type="signal peptide" evidence="2">
    <location>
        <begin position="1"/>
        <end position="15"/>
    </location>
</feature>
<proteinExistence type="predicted"/>
<keyword evidence="4" id="KW-1185">Reference proteome</keyword>
<gene>
    <name evidence="3" type="ORF">D9756_002786</name>
</gene>
<reference evidence="3 4" key="1">
    <citation type="journal article" date="2020" name="ISME J.">
        <title>Uncovering the hidden diversity of litter-decomposition mechanisms in mushroom-forming fungi.</title>
        <authorList>
            <person name="Floudas D."/>
            <person name="Bentzer J."/>
            <person name="Ahren D."/>
            <person name="Johansson T."/>
            <person name="Persson P."/>
            <person name="Tunlid A."/>
        </authorList>
    </citation>
    <scope>NUCLEOTIDE SEQUENCE [LARGE SCALE GENOMIC DNA]</scope>
    <source>
        <strain evidence="3 4">CBS 146.42</strain>
    </source>
</reference>
<feature type="chain" id="PRO_5034030629" evidence="2">
    <location>
        <begin position="16"/>
        <end position="133"/>
    </location>
</feature>
<keyword evidence="2" id="KW-0732">Signal</keyword>
<evidence type="ECO:0000313" key="4">
    <source>
        <dbReference type="Proteomes" id="UP000559027"/>
    </source>
</evidence>